<gene>
    <name evidence="1" type="ORF">EV01_1133</name>
</gene>
<name>A0A0A2B0A6_PROMR</name>
<evidence type="ECO:0000313" key="2">
    <source>
        <dbReference type="Proteomes" id="UP000030481"/>
    </source>
</evidence>
<sequence>MLADSAQALWMLDLLGKNESTARIRAIGFKGSKLPVIKGNFAELPIFTQWNASKRGIYLVIGNGHDTDDSIYNCPAFFVEWDDLSVEIQIQQWQILKLPKPTFQLKTSGKSVHSYWVTNEPVAKEKWQPIQTRLIDYCKADKNNKNPSRVMRLAGFYYVNKLGEITNKSKIINVSNRRYSLTEFVGYLPEPVKPTPKPIAKTIAPELTTNRTLIDIEKALNCIPQRVEGSNTYDKYRNIAWGLKKAVVAVGHSEETALTLLENHSPSSSCGWNIPQILRSGGESIGEGTFWYWAMEAGYKPKTNKPSKDFCSTLKGFYE</sequence>
<accession>A0A0A2B0A6</accession>
<comment type="caution">
    <text evidence="1">The sequence shown here is derived from an EMBL/GenBank/DDBJ whole genome shotgun (WGS) entry which is preliminary data.</text>
</comment>
<dbReference type="EMBL" id="JNAR01000015">
    <property type="protein sequence ID" value="KGG07518.1"/>
    <property type="molecule type" value="Genomic_DNA"/>
</dbReference>
<protein>
    <recommendedName>
        <fullName evidence="3">Primase C-terminal 1 domain-containing protein</fullName>
    </recommendedName>
</protein>
<proteinExistence type="predicted"/>
<dbReference type="Proteomes" id="UP000030481">
    <property type="component" value="Unassembled WGS sequence"/>
</dbReference>
<dbReference type="Gene3D" id="3.30.70.1790">
    <property type="entry name" value="RepB DNA-primase, N-terminal domain"/>
    <property type="match status" value="1"/>
</dbReference>
<dbReference type="AlphaFoldDB" id="A0A0A2B0A6"/>
<evidence type="ECO:0008006" key="3">
    <source>
        <dbReference type="Google" id="ProtNLM"/>
    </source>
</evidence>
<evidence type="ECO:0000313" key="1">
    <source>
        <dbReference type="EMBL" id="KGG07518.1"/>
    </source>
</evidence>
<reference evidence="2" key="1">
    <citation type="journal article" date="2014" name="Sci. Data">
        <title>Genomes of diverse isolates of the marine cyanobacterium Prochlorococcus.</title>
        <authorList>
            <person name="Biller S."/>
            <person name="Berube P."/>
            <person name="Thompson J."/>
            <person name="Kelly L."/>
            <person name="Roggensack S."/>
            <person name="Awad L."/>
            <person name="Roache-Johnson K."/>
            <person name="Ding H."/>
            <person name="Giovannoni S.J."/>
            <person name="Moore L.R."/>
            <person name="Chisholm S.W."/>
        </authorList>
    </citation>
    <scope>NUCLEOTIDE SEQUENCE [LARGE SCALE GENOMIC DNA]</scope>
</reference>
<organism evidence="1 2">
    <name type="scientific">Prochlorococcus marinus str. MIT 9401</name>
    <dbReference type="NCBI Taxonomy" id="167551"/>
    <lineage>
        <taxon>Bacteria</taxon>
        <taxon>Bacillati</taxon>
        <taxon>Cyanobacteriota</taxon>
        <taxon>Cyanophyceae</taxon>
        <taxon>Synechococcales</taxon>
        <taxon>Prochlorococcaceae</taxon>
        <taxon>Prochlorococcus</taxon>
    </lineage>
</organism>